<proteinExistence type="predicted"/>
<dbReference type="InterPro" id="IPR007111">
    <property type="entry name" value="NACHT_NTPase"/>
</dbReference>
<evidence type="ECO:0000259" key="2">
    <source>
        <dbReference type="PROSITE" id="PS50837"/>
    </source>
</evidence>
<feature type="transmembrane region" description="Helical" evidence="1">
    <location>
        <begin position="441"/>
        <end position="461"/>
    </location>
</feature>
<name>A0ABU7SM90_9ACTN</name>
<accession>A0ABU7SM90</accession>
<feature type="transmembrane region" description="Helical" evidence="1">
    <location>
        <begin position="12"/>
        <end position="37"/>
    </location>
</feature>
<dbReference type="Proteomes" id="UP001339911">
    <property type="component" value="Unassembled WGS sequence"/>
</dbReference>
<feature type="transmembrane region" description="Helical" evidence="1">
    <location>
        <begin position="410"/>
        <end position="435"/>
    </location>
</feature>
<evidence type="ECO:0000313" key="3">
    <source>
        <dbReference type="EMBL" id="MEE6310829.1"/>
    </source>
</evidence>
<feature type="transmembrane region" description="Helical" evidence="1">
    <location>
        <begin position="43"/>
        <end position="68"/>
    </location>
</feature>
<feature type="transmembrane region" description="Helical" evidence="1">
    <location>
        <begin position="548"/>
        <end position="573"/>
    </location>
</feature>
<dbReference type="InterPro" id="IPR027417">
    <property type="entry name" value="P-loop_NTPase"/>
</dbReference>
<sequence length="660" mass="71583">MTRPGWSGARRIVGAATGVLLLVAAVVLLVLAVTAHANLLPAIAGWANILDFVLAAVLVANAVFAWVLRRSEDGAVSGEKLDAYAADLGELILAQWRGEAESRPRPMRLRWSAGQAPSVYRPRSGSGETAEIVAMWRRLNPRQLAVLGDPGTGKSTFASLLVQGLLGDPRPGEPIPVLLSMNTWNPVGHRRGEHLHTWMARRIARDYEADERTVRRLLVTRRLLPVLDGLDELPGPAIPAAIDAVVRAVGDSPFLVTCRTEAYRRAVDAVQQAPASVTLLPAEPSDVERFLTAGGERADRWSAVLRRVRSGSVPGLAEVFTVPLMVSLARDVYADPATDPRELGRTGLQRREEIERHLFRRYVETAYSAQPPAPETPASARPRYGWGPDQARRWLGHLARHTRARQTPDIAWWQLGPPIPSVVGLALLTGVVAYGRSGTSYPYLAATAASVALATGGLRPGTAGSTRPLRSVLRLNGWSRKLRVVVVLAGVAATLGGGWADGPLGWIPAAILMAVTLSTLQVLITDVQTPAADLDLVDMRRSVAADRSAMLVQALVVGPPAAVMLTAVVTRLLDQQVELAHGFFFALVFIVVRSAWGQRMLFARALLALTGRLPWRSVTFLEDAHRRRILRQVGTVYQFRHARLRDHLAGDGRPPHTTAS</sequence>
<evidence type="ECO:0000313" key="4">
    <source>
        <dbReference type="Proteomes" id="UP001339911"/>
    </source>
</evidence>
<keyword evidence="1" id="KW-1133">Transmembrane helix</keyword>
<comment type="caution">
    <text evidence="3">The sequence shown here is derived from an EMBL/GenBank/DDBJ whole genome shotgun (WGS) entry which is preliminary data.</text>
</comment>
<feature type="domain" description="NACHT" evidence="2">
    <location>
        <begin position="142"/>
        <end position="233"/>
    </location>
</feature>
<dbReference type="Pfam" id="PF05729">
    <property type="entry name" value="NACHT"/>
    <property type="match status" value="1"/>
</dbReference>
<keyword evidence="1" id="KW-0472">Membrane</keyword>
<feature type="transmembrane region" description="Helical" evidence="1">
    <location>
        <begin position="482"/>
        <end position="500"/>
    </location>
</feature>
<dbReference type="SUPFAM" id="SSF52540">
    <property type="entry name" value="P-loop containing nucleoside triphosphate hydrolases"/>
    <property type="match status" value="1"/>
</dbReference>
<dbReference type="Gene3D" id="3.40.50.300">
    <property type="entry name" value="P-loop containing nucleotide triphosphate hydrolases"/>
    <property type="match status" value="1"/>
</dbReference>
<feature type="transmembrane region" description="Helical" evidence="1">
    <location>
        <begin position="506"/>
        <end position="527"/>
    </location>
</feature>
<dbReference type="PROSITE" id="PS50837">
    <property type="entry name" value="NACHT"/>
    <property type="match status" value="1"/>
</dbReference>
<gene>
    <name evidence="3" type="ORF">V1634_28705</name>
</gene>
<feature type="transmembrane region" description="Helical" evidence="1">
    <location>
        <begin position="579"/>
        <end position="596"/>
    </location>
</feature>
<evidence type="ECO:0000256" key="1">
    <source>
        <dbReference type="SAM" id="Phobius"/>
    </source>
</evidence>
<dbReference type="EMBL" id="JAZGQL010000028">
    <property type="protein sequence ID" value="MEE6310829.1"/>
    <property type="molecule type" value="Genomic_DNA"/>
</dbReference>
<keyword evidence="1" id="KW-0812">Transmembrane</keyword>
<protein>
    <submittedName>
        <fullName evidence="3">NACHT domain-containing protein</fullName>
    </submittedName>
</protein>
<organism evidence="3 4">
    <name type="scientific">Plantactinospora veratri</name>
    <dbReference type="NCBI Taxonomy" id="1436122"/>
    <lineage>
        <taxon>Bacteria</taxon>
        <taxon>Bacillati</taxon>
        <taxon>Actinomycetota</taxon>
        <taxon>Actinomycetes</taxon>
        <taxon>Micromonosporales</taxon>
        <taxon>Micromonosporaceae</taxon>
        <taxon>Plantactinospora</taxon>
    </lineage>
</organism>
<keyword evidence="4" id="KW-1185">Reference proteome</keyword>
<dbReference type="RefSeq" id="WP_331210850.1">
    <property type="nucleotide sequence ID" value="NZ_JAZGQL010000028.1"/>
</dbReference>
<reference evidence="3 4" key="1">
    <citation type="submission" date="2024-01" db="EMBL/GenBank/DDBJ databases">
        <title>Genome insights into Plantactinospora veratri sp. nov.</title>
        <authorList>
            <person name="Wang L."/>
        </authorList>
    </citation>
    <scope>NUCLEOTIDE SEQUENCE [LARGE SCALE GENOMIC DNA]</scope>
    <source>
        <strain evidence="3 4">NEAU-FHS4</strain>
    </source>
</reference>